<reference evidence="2 3" key="1">
    <citation type="submission" date="2024-01" db="EMBL/GenBank/DDBJ databases">
        <title>Genome assemblies of Stephania.</title>
        <authorList>
            <person name="Yang L."/>
        </authorList>
    </citation>
    <scope>NUCLEOTIDE SEQUENCE [LARGE SCALE GENOMIC DNA]</scope>
    <source>
        <strain evidence="2">JXDWG</strain>
        <tissue evidence="2">Leaf</tissue>
    </source>
</reference>
<evidence type="ECO:0000313" key="3">
    <source>
        <dbReference type="Proteomes" id="UP001419268"/>
    </source>
</evidence>
<accession>A0AAP0HQI8</accession>
<gene>
    <name evidence="2" type="ORF">Scep_026553</name>
</gene>
<evidence type="ECO:0000256" key="1">
    <source>
        <dbReference type="SAM" id="MobiDB-lite"/>
    </source>
</evidence>
<dbReference type="AlphaFoldDB" id="A0AAP0HQI8"/>
<sequence>MRKPRVLTKDATWNRIKRGFGTMIRMSTASTSRPRGTPRVFYDFVLVHRDEARATAVSVCERCMKGNERGGGVADEETTAESRMRRAATESRMRRAATKMRYRPSTSLLCSDGNESPVHRSDARADGVGVRARSMRRKERGGGVAEGDDDKSGDEIDRDDDDDGGGYSDGDDDATGGEGGLAGVVCARERTRKMGFAF</sequence>
<feature type="region of interest" description="Disordered" evidence="1">
    <location>
        <begin position="67"/>
        <end position="181"/>
    </location>
</feature>
<name>A0AAP0HQI8_9MAGN</name>
<comment type="caution">
    <text evidence="2">The sequence shown here is derived from an EMBL/GenBank/DDBJ whole genome shotgun (WGS) entry which is preliminary data.</text>
</comment>
<protein>
    <submittedName>
        <fullName evidence="2">Uncharacterized protein</fullName>
    </submittedName>
</protein>
<keyword evidence="3" id="KW-1185">Reference proteome</keyword>
<evidence type="ECO:0000313" key="2">
    <source>
        <dbReference type="EMBL" id="KAK9095084.1"/>
    </source>
</evidence>
<feature type="compositionally biased region" description="Acidic residues" evidence="1">
    <location>
        <begin position="146"/>
        <end position="175"/>
    </location>
</feature>
<organism evidence="2 3">
    <name type="scientific">Stephania cephalantha</name>
    <dbReference type="NCBI Taxonomy" id="152367"/>
    <lineage>
        <taxon>Eukaryota</taxon>
        <taxon>Viridiplantae</taxon>
        <taxon>Streptophyta</taxon>
        <taxon>Embryophyta</taxon>
        <taxon>Tracheophyta</taxon>
        <taxon>Spermatophyta</taxon>
        <taxon>Magnoliopsida</taxon>
        <taxon>Ranunculales</taxon>
        <taxon>Menispermaceae</taxon>
        <taxon>Menispermoideae</taxon>
        <taxon>Cissampelideae</taxon>
        <taxon>Stephania</taxon>
    </lineage>
</organism>
<proteinExistence type="predicted"/>
<dbReference type="Proteomes" id="UP001419268">
    <property type="component" value="Unassembled WGS sequence"/>
</dbReference>
<dbReference type="EMBL" id="JBBNAG010000011">
    <property type="protein sequence ID" value="KAK9095084.1"/>
    <property type="molecule type" value="Genomic_DNA"/>
</dbReference>
<feature type="compositionally biased region" description="Basic and acidic residues" evidence="1">
    <location>
        <begin position="80"/>
        <end position="93"/>
    </location>
</feature>